<accession>A0ABX1QSJ2</accession>
<dbReference type="SMART" id="SM00028">
    <property type="entry name" value="TPR"/>
    <property type="match status" value="3"/>
</dbReference>
<reference evidence="3 4" key="1">
    <citation type="submission" date="2020-02" db="EMBL/GenBank/DDBJ databases">
        <title>Flavobacterium sp. genome.</title>
        <authorList>
            <person name="Jung H.S."/>
            <person name="Baek J.H."/>
            <person name="Jeon C.O."/>
        </authorList>
    </citation>
    <scope>NUCLEOTIDE SEQUENCE [LARGE SCALE GENOMIC DNA]</scope>
    <source>
        <strain evidence="3 4">SE-s27</strain>
    </source>
</reference>
<organism evidence="3 4">
    <name type="scientific">Flavobacterium solisilvae</name>
    <dbReference type="NCBI Taxonomy" id="1852019"/>
    <lineage>
        <taxon>Bacteria</taxon>
        <taxon>Pseudomonadati</taxon>
        <taxon>Bacteroidota</taxon>
        <taxon>Flavobacteriia</taxon>
        <taxon>Flavobacteriales</taxon>
        <taxon>Flavobacteriaceae</taxon>
        <taxon>Flavobacterium</taxon>
    </lineage>
</organism>
<protein>
    <recommendedName>
        <fullName evidence="5">Tetratricopeptide repeat protein</fullName>
    </recommendedName>
</protein>
<dbReference type="PANTHER" id="PTHR44858:SF1">
    <property type="entry name" value="UDP-N-ACETYLGLUCOSAMINE--PEPTIDE N-ACETYLGLUCOSAMINYLTRANSFERASE SPINDLY-RELATED"/>
    <property type="match status" value="1"/>
</dbReference>
<proteinExistence type="predicted"/>
<dbReference type="InterPro" id="IPR019734">
    <property type="entry name" value="TPR_rpt"/>
</dbReference>
<dbReference type="InterPro" id="IPR011990">
    <property type="entry name" value="TPR-like_helical_dom_sf"/>
</dbReference>
<dbReference type="PANTHER" id="PTHR44858">
    <property type="entry name" value="TETRATRICOPEPTIDE REPEAT PROTEIN 6"/>
    <property type="match status" value="1"/>
</dbReference>
<gene>
    <name evidence="3" type="ORF">G6042_08200</name>
</gene>
<dbReference type="InterPro" id="IPR050498">
    <property type="entry name" value="Ycf3"/>
</dbReference>
<keyword evidence="4" id="KW-1185">Reference proteome</keyword>
<dbReference type="Gene3D" id="1.25.40.10">
    <property type="entry name" value="Tetratricopeptide repeat domain"/>
    <property type="match status" value="1"/>
</dbReference>
<dbReference type="SUPFAM" id="SSF48452">
    <property type="entry name" value="TPR-like"/>
    <property type="match status" value="1"/>
</dbReference>
<dbReference type="RefSeq" id="WP_169523824.1">
    <property type="nucleotide sequence ID" value="NZ_JAAMPT010000206.1"/>
</dbReference>
<evidence type="ECO:0000256" key="1">
    <source>
        <dbReference type="ARBA" id="ARBA00022737"/>
    </source>
</evidence>
<dbReference type="EMBL" id="JAAMPT010000206">
    <property type="protein sequence ID" value="NMH25249.1"/>
    <property type="molecule type" value="Genomic_DNA"/>
</dbReference>
<keyword evidence="2" id="KW-0802">TPR repeat</keyword>
<evidence type="ECO:0000256" key="2">
    <source>
        <dbReference type="ARBA" id="ARBA00022803"/>
    </source>
</evidence>
<dbReference type="Proteomes" id="UP000767947">
    <property type="component" value="Unassembled WGS sequence"/>
</dbReference>
<evidence type="ECO:0008006" key="5">
    <source>
        <dbReference type="Google" id="ProtNLM"/>
    </source>
</evidence>
<name>A0ABX1QSJ2_9FLAO</name>
<evidence type="ECO:0000313" key="4">
    <source>
        <dbReference type="Proteomes" id="UP000767947"/>
    </source>
</evidence>
<keyword evidence="1" id="KW-0677">Repeat</keyword>
<evidence type="ECO:0000313" key="3">
    <source>
        <dbReference type="EMBL" id="NMH25249.1"/>
    </source>
</evidence>
<comment type="caution">
    <text evidence="3">The sequence shown here is derived from an EMBL/GenBank/DDBJ whole genome shotgun (WGS) entry which is preliminary data.</text>
</comment>
<sequence>MQEKAKDYCNKANEFQYKIKNFAEASNYYLKAISLDSEFTEALNGYAQNLRLNVKDYNLAIIYYSKVIELNPLFECAYFRRGICKGMLNDLHGQLYDYSKHIEINKPKADNFISRILINLKLENNLAVIEDCKIVLSLEPNHPFALKTLIETQKRII</sequence>